<evidence type="ECO:0000256" key="1">
    <source>
        <dbReference type="ARBA" id="ARBA00007074"/>
    </source>
</evidence>
<dbReference type="InterPro" id="IPR051202">
    <property type="entry name" value="Peptidase_C40"/>
</dbReference>
<organism evidence="8 9">
    <name type="scientific">Clostridium symbiosum (strain WAL-14163)</name>
    <dbReference type="NCBI Taxonomy" id="742740"/>
    <lineage>
        <taxon>Bacteria</taxon>
        <taxon>Bacillati</taxon>
        <taxon>Bacillota</taxon>
        <taxon>Clostridia</taxon>
        <taxon>Lachnospirales</taxon>
        <taxon>Lachnospiraceae</taxon>
        <taxon>Otoolea</taxon>
    </lineage>
</organism>
<dbReference type="SUPFAM" id="SSF54001">
    <property type="entry name" value="Cysteine proteinases"/>
    <property type="match status" value="1"/>
</dbReference>
<dbReference type="InterPro" id="IPR038765">
    <property type="entry name" value="Papain-like_cys_pep_sf"/>
</dbReference>
<comment type="caution">
    <text evidence="8">The sequence shown here is derived from an EMBL/GenBank/DDBJ whole genome shotgun (WGS) entry which is preliminary data.</text>
</comment>
<name>E7GMB4_CLOS6</name>
<dbReference type="PROSITE" id="PS51935">
    <property type="entry name" value="NLPC_P60"/>
    <property type="match status" value="1"/>
</dbReference>
<dbReference type="Gene3D" id="3.90.1720.10">
    <property type="entry name" value="endopeptidase domain like (from Nostoc punctiforme)"/>
    <property type="match status" value="1"/>
</dbReference>
<evidence type="ECO:0000313" key="8">
    <source>
        <dbReference type="EMBL" id="EGA94040.1"/>
    </source>
</evidence>
<keyword evidence="2" id="KW-0645">Protease</keyword>
<comment type="similarity">
    <text evidence="1">Belongs to the peptidase C40 family.</text>
</comment>
<keyword evidence="3" id="KW-0378">Hydrolase</keyword>
<evidence type="ECO:0000256" key="4">
    <source>
        <dbReference type="ARBA" id="ARBA00022807"/>
    </source>
</evidence>
<evidence type="ECO:0000256" key="6">
    <source>
        <dbReference type="SAM" id="Phobius"/>
    </source>
</evidence>
<evidence type="ECO:0000256" key="3">
    <source>
        <dbReference type="ARBA" id="ARBA00022801"/>
    </source>
</evidence>
<gene>
    <name evidence="8" type="ORF">HMPREF9474_02059</name>
</gene>
<feature type="domain" description="NlpC/P60" evidence="7">
    <location>
        <begin position="469"/>
        <end position="593"/>
    </location>
</feature>
<keyword evidence="9" id="KW-1185">Reference proteome</keyword>
<dbReference type="NCBIfam" id="NF045974">
    <property type="entry name" value="conju_CD1108"/>
    <property type="match status" value="1"/>
</dbReference>
<sequence>MRFEDEDTGQDSPSGHDGPKSKSGKFQEDSRKSRPSDRMRQEDEAGGPQDTGKAQEPEGSAEKAVSKKDKYQKAQAKAEHAGEKLGKAREKLDKTEAKRAAKKPPGLAKKAVRGARTEAWFYVHNKIHEVEHENVGVEGAHKSELVTEAGARKLTRYAKRRWQEHPARKVAKWERKDIKARANMDFQKMASEHPELASNPLSRVQQKWKLKRRYSKEAKAAAKQGAKAAKKTAAASGTATRRAAQFVTRHPVAVLVLLLLLLLCFLVSAVSSIFPTLGSGLANALSGTSYAPEDTDLLGVDEDYTALENELAQTVANIESTHPGYDEYRYSVDEIGHNPYELASYLSAKYHVYFREQVQDELREIFEAQYELTLTEEVEIRYRTETSTDPETGETTTEEVPYEYYILNVTLTNKTLPAVILPRLNEQQREIYTVMQQLKGNKPYLWEGIYNGGEDTGPSYEIPGEALDDPAFAALMEEATKYIGWPYVWGGSSPSTSFDCSGFVCWVYTASGVHNLPRTTAQGIYNQCAIISPSEAKPGDIIFFTGTYDSPGPVSHVGIYVGDGMMLHCGSPIQYANINSSYWQTHFYAFGRL</sequence>
<evidence type="ECO:0000259" key="7">
    <source>
        <dbReference type="PROSITE" id="PS51935"/>
    </source>
</evidence>
<keyword evidence="4" id="KW-0788">Thiol protease</keyword>
<dbReference type="GO" id="GO:0008234">
    <property type="term" value="F:cysteine-type peptidase activity"/>
    <property type="evidence" value="ECO:0007669"/>
    <property type="project" value="UniProtKB-KW"/>
</dbReference>
<keyword evidence="6" id="KW-0472">Membrane</keyword>
<dbReference type="EMBL" id="ADLQ01000048">
    <property type="protein sequence ID" value="EGA94040.1"/>
    <property type="molecule type" value="Genomic_DNA"/>
</dbReference>
<keyword evidence="6" id="KW-0812">Transmembrane</keyword>
<feature type="region of interest" description="Disordered" evidence="5">
    <location>
        <begin position="1"/>
        <end position="110"/>
    </location>
</feature>
<dbReference type="Pfam" id="PF00877">
    <property type="entry name" value="NLPC_P60"/>
    <property type="match status" value="1"/>
</dbReference>
<dbReference type="Proteomes" id="UP000002970">
    <property type="component" value="Unassembled WGS sequence"/>
</dbReference>
<keyword evidence="6" id="KW-1133">Transmembrane helix</keyword>
<protein>
    <recommendedName>
        <fullName evidence="7">NlpC/P60 domain-containing protein</fullName>
    </recommendedName>
</protein>
<evidence type="ECO:0000313" key="9">
    <source>
        <dbReference type="Proteomes" id="UP000002970"/>
    </source>
</evidence>
<dbReference type="eggNOG" id="COG0791">
    <property type="taxonomic scope" value="Bacteria"/>
</dbReference>
<dbReference type="PANTHER" id="PTHR47053:SF1">
    <property type="entry name" value="MUREIN DD-ENDOPEPTIDASE MEPH-RELATED"/>
    <property type="match status" value="1"/>
</dbReference>
<dbReference type="InterPro" id="IPR000064">
    <property type="entry name" value="NLP_P60_dom"/>
</dbReference>
<dbReference type="PANTHER" id="PTHR47053">
    <property type="entry name" value="MUREIN DD-ENDOPEPTIDASE MEPH-RELATED"/>
    <property type="match status" value="1"/>
</dbReference>
<dbReference type="HOGENOM" id="CLU_012396_2_0_9"/>
<feature type="transmembrane region" description="Helical" evidence="6">
    <location>
        <begin position="252"/>
        <end position="274"/>
    </location>
</feature>
<dbReference type="GO" id="GO:0006508">
    <property type="term" value="P:proteolysis"/>
    <property type="evidence" value="ECO:0007669"/>
    <property type="project" value="UniProtKB-KW"/>
</dbReference>
<dbReference type="STRING" id="1512.GCA_900049235_02233"/>
<evidence type="ECO:0000256" key="5">
    <source>
        <dbReference type="SAM" id="MobiDB-lite"/>
    </source>
</evidence>
<feature type="compositionally biased region" description="Basic and acidic residues" evidence="5">
    <location>
        <begin position="53"/>
        <end position="99"/>
    </location>
</feature>
<accession>E7GMB4</accession>
<feature type="compositionally biased region" description="Basic and acidic residues" evidence="5">
    <location>
        <begin position="17"/>
        <end position="43"/>
    </location>
</feature>
<dbReference type="AlphaFoldDB" id="E7GMB4"/>
<reference evidence="8 9" key="1">
    <citation type="submission" date="2010-12" db="EMBL/GenBank/DDBJ databases">
        <title>The Genome Sequence of Clostridium symbiosum strain WAL-14163.</title>
        <authorList>
            <person name="Earl A."/>
            <person name="Ward D."/>
            <person name="Feldgarden M."/>
            <person name="Gevers D."/>
            <person name="Finegold S.M."/>
            <person name="Summanen P.H."/>
            <person name="Molitoris D.R."/>
            <person name="Vaisanen M.L."/>
            <person name="Daigneault M."/>
            <person name="Young S.K."/>
            <person name="Zeng Q."/>
            <person name="Gargeya S."/>
            <person name="Fitzgerald M."/>
            <person name="Haas B."/>
            <person name="Abouelleil A."/>
            <person name="Alvarado L."/>
            <person name="Arachchi H.M."/>
            <person name="Berlin A."/>
            <person name="Brown A."/>
            <person name="Chapman S.B."/>
            <person name="Chen Z."/>
            <person name="Dunbar C."/>
            <person name="Freedman E."/>
            <person name="Gearin G."/>
            <person name="Gellesch M."/>
            <person name="Goldberg J."/>
            <person name="Griggs A."/>
            <person name="Gujja S."/>
            <person name="Heilman E."/>
            <person name="Heiman D."/>
            <person name="Howarth C."/>
            <person name="Larson L."/>
            <person name="Lui A."/>
            <person name="MacDonald P.J.P."/>
            <person name="Mehta T."/>
            <person name="Montmayeur A."/>
            <person name="Murphy C."/>
            <person name="Neiman D."/>
            <person name="Pearson M."/>
            <person name="Priest M."/>
            <person name="Roberts A."/>
            <person name="Saif S."/>
            <person name="Shea T."/>
            <person name="Shenoy N."/>
            <person name="Sisk P."/>
            <person name="Stolte C."/>
            <person name="Sykes S."/>
            <person name="White J."/>
            <person name="Yandava C."/>
            <person name="Nusbaum C."/>
            <person name="Birren B."/>
        </authorList>
    </citation>
    <scope>NUCLEOTIDE SEQUENCE [LARGE SCALE GENOMIC DNA]</scope>
    <source>
        <strain evidence="8 9">WAL-14163</strain>
    </source>
</reference>
<proteinExistence type="inferred from homology"/>
<evidence type="ECO:0000256" key="2">
    <source>
        <dbReference type="ARBA" id="ARBA00022670"/>
    </source>
</evidence>